<evidence type="ECO:0000259" key="7">
    <source>
        <dbReference type="PROSITE" id="PS50850"/>
    </source>
</evidence>
<gene>
    <name evidence="8" type="ORF">LOD99_982</name>
</gene>
<keyword evidence="4 6" id="KW-1133">Transmembrane helix</keyword>
<feature type="domain" description="Major facilitator superfamily (MFS) profile" evidence="7">
    <location>
        <begin position="64"/>
        <end position="523"/>
    </location>
</feature>
<evidence type="ECO:0000256" key="5">
    <source>
        <dbReference type="ARBA" id="ARBA00023136"/>
    </source>
</evidence>
<dbReference type="GO" id="GO:0012505">
    <property type="term" value="C:endomembrane system"/>
    <property type="evidence" value="ECO:0007669"/>
    <property type="project" value="UniProtKB-SubCell"/>
</dbReference>
<feature type="transmembrane region" description="Helical" evidence="6">
    <location>
        <begin position="499"/>
        <end position="518"/>
    </location>
</feature>
<feature type="transmembrane region" description="Helical" evidence="6">
    <location>
        <begin position="204"/>
        <end position="222"/>
    </location>
</feature>
<dbReference type="GO" id="GO:0022857">
    <property type="term" value="F:transmembrane transporter activity"/>
    <property type="evidence" value="ECO:0007669"/>
    <property type="project" value="InterPro"/>
</dbReference>
<dbReference type="InterPro" id="IPR020846">
    <property type="entry name" value="MFS_dom"/>
</dbReference>
<proteinExistence type="predicted"/>
<feature type="transmembrane region" description="Helical" evidence="6">
    <location>
        <begin position="298"/>
        <end position="317"/>
    </location>
</feature>
<evidence type="ECO:0000313" key="8">
    <source>
        <dbReference type="EMBL" id="KAI6654586.1"/>
    </source>
</evidence>
<feature type="transmembrane region" description="Helical" evidence="6">
    <location>
        <begin position="67"/>
        <end position="89"/>
    </location>
</feature>
<dbReference type="Gene3D" id="1.20.1250.20">
    <property type="entry name" value="MFS general substrate transporter like domains"/>
    <property type="match status" value="1"/>
</dbReference>
<dbReference type="Pfam" id="PF07690">
    <property type="entry name" value="MFS_1"/>
    <property type="match status" value="1"/>
</dbReference>
<dbReference type="AlphaFoldDB" id="A0AAV7K0Z1"/>
<evidence type="ECO:0000256" key="6">
    <source>
        <dbReference type="SAM" id="Phobius"/>
    </source>
</evidence>
<dbReference type="EMBL" id="JAKMXF010000222">
    <property type="protein sequence ID" value="KAI6654586.1"/>
    <property type="molecule type" value="Genomic_DNA"/>
</dbReference>
<keyword evidence="3 6" id="KW-0812">Transmembrane</keyword>
<comment type="caution">
    <text evidence="8">The sequence shown here is derived from an EMBL/GenBank/DDBJ whole genome shotgun (WGS) entry which is preliminary data.</text>
</comment>
<keyword evidence="5 6" id="KW-0472">Membrane</keyword>
<evidence type="ECO:0000313" key="9">
    <source>
        <dbReference type="Proteomes" id="UP001165289"/>
    </source>
</evidence>
<keyword evidence="2" id="KW-0813">Transport</keyword>
<dbReference type="GO" id="GO:0005765">
    <property type="term" value="C:lysosomal membrane"/>
    <property type="evidence" value="ECO:0007669"/>
    <property type="project" value="TreeGrafter"/>
</dbReference>
<accession>A0AAV7K0Z1</accession>
<feature type="transmembrane region" description="Helical" evidence="6">
    <location>
        <begin position="234"/>
        <end position="258"/>
    </location>
</feature>
<protein>
    <submittedName>
        <fullName evidence="8">Major facilitator superfamily domain-containing protein 8</fullName>
    </submittedName>
</protein>
<dbReference type="PANTHER" id="PTHR23510:SF3">
    <property type="entry name" value="MAJOR FACILITATOR SUPERFAMILY DOMAIN-CONTAINING PROTEIN 8"/>
    <property type="match status" value="1"/>
</dbReference>
<feature type="transmembrane region" description="Helical" evidence="6">
    <location>
        <begin position="435"/>
        <end position="456"/>
    </location>
</feature>
<dbReference type="InterPro" id="IPR011701">
    <property type="entry name" value="MFS"/>
</dbReference>
<comment type="subcellular location">
    <subcellularLocation>
        <location evidence="1">Endomembrane system</location>
        <topology evidence="1">Multi-pass membrane protein</topology>
    </subcellularLocation>
</comment>
<feature type="transmembrane region" description="Helical" evidence="6">
    <location>
        <begin position="337"/>
        <end position="358"/>
    </location>
</feature>
<evidence type="ECO:0000256" key="4">
    <source>
        <dbReference type="ARBA" id="ARBA00022989"/>
    </source>
</evidence>
<evidence type="ECO:0000256" key="2">
    <source>
        <dbReference type="ARBA" id="ARBA00022448"/>
    </source>
</evidence>
<name>A0AAV7K0Z1_9METZ</name>
<evidence type="ECO:0000256" key="1">
    <source>
        <dbReference type="ARBA" id="ARBA00004127"/>
    </source>
</evidence>
<sequence>MNSIQKKELISLPNDSEEDGTLIPQKQQIPDVSAAEYNPVNNLTIHPDRNNIAVSPKIHNKWWSIRIIYFTMFLFAISFSMVITNVFPYLRTLNRDVDKGFYGWVISAFSIGQFFSAPLFGWWFNHRPAREVFVLALITSMLSNILYAYGHVFSPQVAIYIILLTRLIIGFAFGSASVMRAYIASATTESERTSALANLNATRSVGFFIGPVIGFAFQPISYPGYTIPYINLRFNMYTCPAYFCSIFTFINLISFIWFKEFSVFKKKKSYKRKVTEETPLINQKSESDTSGKPPFDKIAIIVCILQILFFSAVWCSFETLTTPYSMDEFAWTNQQAIFYNNIVFAISGILSLGIIIAVKYLVKYFQERSLHVTALIFLAIAIYICIPWPGELPYVKSEVLRVNNSLVSNTTEVVGCDYERQAWCLYVPKLREFQFWLSPILFSIAFPMSGILLMTIFSKILGPHPPGLYMGVFTSAGALARIVGPASFSHLYMYTGPQVTFATIVGVVVLSVLLYLIFYHRMVPYTHRYPAYKPN</sequence>
<feature type="transmembrane region" description="Helical" evidence="6">
    <location>
        <begin position="370"/>
        <end position="390"/>
    </location>
</feature>
<dbReference type="SUPFAM" id="SSF103473">
    <property type="entry name" value="MFS general substrate transporter"/>
    <property type="match status" value="1"/>
</dbReference>
<dbReference type="CDD" id="cd17326">
    <property type="entry name" value="MFS_MFSD8"/>
    <property type="match status" value="1"/>
</dbReference>
<dbReference type="InterPro" id="IPR051068">
    <property type="entry name" value="MFS_Domain-Containing_Protein"/>
</dbReference>
<keyword evidence="9" id="KW-1185">Reference proteome</keyword>
<dbReference type="Proteomes" id="UP001165289">
    <property type="component" value="Unassembled WGS sequence"/>
</dbReference>
<feature type="transmembrane region" description="Helical" evidence="6">
    <location>
        <begin position="132"/>
        <end position="152"/>
    </location>
</feature>
<organism evidence="8 9">
    <name type="scientific">Oopsacas minuta</name>
    <dbReference type="NCBI Taxonomy" id="111878"/>
    <lineage>
        <taxon>Eukaryota</taxon>
        <taxon>Metazoa</taxon>
        <taxon>Porifera</taxon>
        <taxon>Hexactinellida</taxon>
        <taxon>Hexasterophora</taxon>
        <taxon>Lyssacinosida</taxon>
        <taxon>Leucopsacidae</taxon>
        <taxon>Oopsacas</taxon>
    </lineage>
</organism>
<dbReference type="PANTHER" id="PTHR23510">
    <property type="entry name" value="INNER MEMBRANE TRANSPORT PROTEIN YAJR"/>
    <property type="match status" value="1"/>
</dbReference>
<reference evidence="8 9" key="1">
    <citation type="journal article" date="2023" name="BMC Biol.">
        <title>The compact genome of the sponge Oopsacas minuta (Hexactinellida) is lacking key metazoan core genes.</title>
        <authorList>
            <person name="Santini S."/>
            <person name="Schenkelaars Q."/>
            <person name="Jourda C."/>
            <person name="Duchesne M."/>
            <person name="Belahbib H."/>
            <person name="Rocher C."/>
            <person name="Selva M."/>
            <person name="Riesgo A."/>
            <person name="Vervoort M."/>
            <person name="Leys S.P."/>
            <person name="Kodjabachian L."/>
            <person name="Le Bivic A."/>
            <person name="Borchiellini C."/>
            <person name="Claverie J.M."/>
            <person name="Renard E."/>
        </authorList>
    </citation>
    <scope>NUCLEOTIDE SEQUENCE [LARGE SCALE GENOMIC DNA]</scope>
    <source>
        <strain evidence="8">SPO-2</strain>
    </source>
</reference>
<feature type="transmembrane region" description="Helical" evidence="6">
    <location>
        <begin position="158"/>
        <end position="183"/>
    </location>
</feature>
<evidence type="ECO:0000256" key="3">
    <source>
        <dbReference type="ARBA" id="ARBA00022692"/>
    </source>
</evidence>
<feature type="transmembrane region" description="Helical" evidence="6">
    <location>
        <begin position="101"/>
        <end position="125"/>
    </location>
</feature>
<feature type="transmembrane region" description="Helical" evidence="6">
    <location>
        <begin position="468"/>
        <end position="493"/>
    </location>
</feature>
<dbReference type="InterPro" id="IPR036259">
    <property type="entry name" value="MFS_trans_sf"/>
</dbReference>
<dbReference type="PROSITE" id="PS50850">
    <property type="entry name" value="MFS"/>
    <property type="match status" value="1"/>
</dbReference>